<gene>
    <name evidence="7" type="ORF">SE18_23275</name>
</gene>
<evidence type="ECO:0000256" key="4">
    <source>
        <dbReference type="ARBA" id="ARBA00022729"/>
    </source>
</evidence>
<dbReference type="Gene3D" id="3.40.190.10">
    <property type="entry name" value="Periplasmic binding protein-like II"/>
    <property type="match status" value="2"/>
</dbReference>
<keyword evidence="4 6" id="KW-0732">Signal</keyword>
<dbReference type="NCBIfam" id="TIGR00971">
    <property type="entry name" value="3a0106s03"/>
    <property type="match status" value="1"/>
</dbReference>
<dbReference type="PANTHER" id="PTHR30368:SF2">
    <property type="entry name" value="SULFATE-BINDING PROTEIN"/>
    <property type="match status" value="1"/>
</dbReference>
<proteinExistence type="inferred from homology"/>
<dbReference type="PATRIC" id="fig|70996.4.peg.2481"/>
<evidence type="ECO:0000256" key="1">
    <source>
        <dbReference type="ARBA" id="ARBA00004418"/>
    </source>
</evidence>
<name>A0A0P6XPD9_9CHLR</name>
<feature type="chain" id="PRO_5006133158" evidence="6">
    <location>
        <begin position="24"/>
        <end position="346"/>
    </location>
</feature>
<comment type="similarity">
    <text evidence="2">Belongs to the prokaryotic sulfate-binding protein family.</text>
</comment>
<evidence type="ECO:0000256" key="2">
    <source>
        <dbReference type="ARBA" id="ARBA00006099"/>
    </source>
</evidence>
<comment type="caution">
    <text evidence="7">The sequence shown here is derived from an EMBL/GenBank/DDBJ whole genome shotgun (WGS) entry which is preliminary data.</text>
</comment>
<dbReference type="STRING" id="70996.SE18_23275"/>
<evidence type="ECO:0000313" key="7">
    <source>
        <dbReference type="EMBL" id="KPL81540.1"/>
    </source>
</evidence>
<dbReference type="GO" id="GO:0140104">
    <property type="term" value="F:molecular carrier activity"/>
    <property type="evidence" value="ECO:0007669"/>
    <property type="project" value="InterPro"/>
</dbReference>
<dbReference type="EMBL" id="LGKP01000035">
    <property type="protein sequence ID" value="KPL81540.1"/>
    <property type="molecule type" value="Genomic_DNA"/>
</dbReference>
<dbReference type="OrthoDB" id="9802127at2"/>
<dbReference type="GO" id="GO:0042597">
    <property type="term" value="C:periplasmic space"/>
    <property type="evidence" value="ECO:0007669"/>
    <property type="project" value="UniProtKB-SubCell"/>
</dbReference>
<keyword evidence="5" id="KW-0574">Periplasm</keyword>
<dbReference type="InterPro" id="IPR005669">
    <property type="entry name" value="Thiosulph/SO4-bd"/>
</dbReference>
<accession>A0A0P6XPD9</accession>
<reference evidence="7 8" key="1">
    <citation type="submission" date="2015-07" db="EMBL/GenBank/DDBJ databases">
        <title>Whole genome sequence of Herpetosiphon geysericola DSM 7119.</title>
        <authorList>
            <person name="Hemp J."/>
            <person name="Ward L.M."/>
            <person name="Pace L.A."/>
            <person name="Fischer W.W."/>
        </authorList>
    </citation>
    <scope>NUCLEOTIDE SEQUENCE [LARGE SCALE GENOMIC DNA]</scope>
    <source>
        <strain evidence="7 8">DSM 7119</strain>
    </source>
</reference>
<evidence type="ECO:0000313" key="8">
    <source>
        <dbReference type="Proteomes" id="UP000050277"/>
    </source>
</evidence>
<protein>
    <submittedName>
        <fullName evidence="7">Sulfate ABC transporter substrate-binding protein</fullName>
    </submittedName>
</protein>
<evidence type="ECO:0000256" key="3">
    <source>
        <dbReference type="ARBA" id="ARBA00022448"/>
    </source>
</evidence>
<dbReference type="SUPFAM" id="SSF53850">
    <property type="entry name" value="Periplasmic binding protein-like II"/>
    <property type="match status" value="1"/>
</dbReference>
<dbReference type="RefSeq" id="WP_054536853.1">
    <property type="nucleotide sequence ID" value="NZ_LGKP01000035.1"/>
</dbReference>
<keyword evidence="3" id="KW-0813">Transport</keyword>
<dbReference type="CDD" id="cd01005">
    <property type="entry name" value="PBP2_CysP"/>
    <property type="match status" value="1"/>
</dbReference>
<organism evidence="7 8">
    <name type="scientific">Herpetosiphon geysericola</name>
    <dbReference type="NCBI Taxonomy" id="70996"/>
    <lineage>
        <taxon>Bacteria</taxon>
        <taxon>Bacillati</taxon>
        <taxon>Chloroflexota</taxon>
        <taxon>Chloroflexia</taxon>
        <taxon>Herpetosiphonales</taxon>
        <taxon>Herpetosiphonaceae</taxon>
        <taxon>Herpetosiphon</taxon>
    </lineage>
</organism>
<dbReference type="GO" id="GO:1902358">
    <property type="term" value="P:sulfate transmembrane transport"/>
    <property type="evidence" value="ECO:0007669"/>
    <property type="project" value="InterPro"/>
</dbReference>
<dbReference type="Pfam" id="PF13531">
    <property type="entry name" value="SBP_bac_11"/>
    <property type="match status" value="1"/>
</dbReference>
<keyword evidence="8" id="KW-1185">Reference proteome</keyword>
<dbReference type="PANTHER" id="PTHR30368">
    <property type="entry name" value="SULFATE-BINDING PROTEIN"/>
    <property type="match status" value="1"/>
</dbReference>
<comment type="subcellular location">
    <subcellularLocation>
        <location evidence="1">Periplasm</location>
    </subcellularLocation>
</comment>
<evidence type="ECO:0000256" key="5">
    <source>
        <dbReference type="ARBA" id="ARBA00022764"/>
    </source>
</evidence>
<dbReference type="PROSITE" id="PS51257">
    <property type="entry name" value="PROKAR_LIPOPROTEIN"/>
    <property type="match status" value="1"/>
</dbReference>
<dbReference type="AlphaFoldDB" id="A0A0P6XPD9"/>
<dbReference type="Proteomes" id="UP000050277">
    <property type="component" value="Unassembled WGS sequence"/>
</dbReference>
<sequence>MKRLHFSVLSLLIVALLAACGDASPTTTSGNGAVTTITLGGYTTPREAYAKLIPLFQAKWKADTGGEVKFEESYQGSGAQSRAIVEGFEADVAALSLEADINRISDAGLITHDWKAGTHSGMVSTSVVVFAVREGNPKGIQDWADLAKPGVQILTPDPRTSGGAQWNILALYGAAKRGHVTGVPANDEAAAQAFLASVLKNVVVFDKGARESITNFEKGVGDVAITYENEVLVGQKGGQKYEMVIPSSTILIENPIALIDKSVEKHGNRQAVEAFITFLHSREAQAVFAEFGLRSVDADVAKATAERYPAISDQFTINEFGGWSKATPEYFGDNGVYAKVLAQVQQ</sequence>
<feature type="signal peptide" evidence="6">
    <location>
        <begin position="1"/>
        <end position="23"/>
    </location>
</feature>
<evidence type="ECO:0000256" key="6">
    <source>
        <dbReference type="SAM" id="SignalP"/>
    </source>
</evidence>